<comment type="caution">
    <text evidence="1">The sequence shown here is derived from an EMBL/GenBank/DDBJ whole genome shotgun (WGS) entry which is preliminary data.</text>
</comment>
<dbReference type="AlphaFoldDB" id="A0AAD8MSV1"/>
<name>A0AAD8MSV1_9APIA</name>
<reference evidence="1" key="2">
    <citation type="submission" date="2023-05" db="EMBL/GenBank/DDBJ databases">
        <authorList>
            <person name="Schelkunov M.I."/>
        </authorList>
    </citation>
    <scope>NUCLEOTIDE SEQUENCE</scope>
    <source>
        <strain evidence="1">Hsosn_3</strain>
        <tissue evidence="1">Leaf</tissue>
    </source>
</reference>
<evidence type="ECO:0000313" key="1">
    <source>
        <dbReference type="EMBL" id="KAK1382683.1"/>
    </source>
</evidence>
<evidence type="ECO:0000313" key="2">
    <source>
        <dbReference type="Proteomes" id="UP001237642"/>
    </source>
</evidence>
<sequence length="120" mass="14311">MLIDLQNALRVRFYKQVHEKCNIHCFSLYDWSYPISPWQATIEYESIWKFIASIRQIIIIYENLGFHVKQDPYSQTQLKFGISKASELNTLKEKVSFERDHVKYLHDYTHVKIQAGCKVP</sequence>
<proteinExistence type="predicted"/>
<dbReference type="Proteomes" id="UP001237642">
    <property type="component" value="Unassembled WGS sequence"/>
</dbReference>
<keyword evidence="2" id="KW-1185">Reference proteome</keyword>
<gene>
    <name evidence="1" type="ORF">POM88_020418</name>
</gene>
<reference evidence="1" key="1">
    <citation type="submission" date="2023-02" db="EMBL/GenBank/DDBJ databases">
        <title>Genome of toxic invasive species Heracleum sosnowskyi carries increased number of genes despite the absence of recent whole-genome duplications.</title>
        <authorList>
            <person name="Schelkunov M."/>
            <person name="Shtratnikova V."/>
            <person name="Makarenko M."/>
            <person name="Klepikova A."/>
            <person name="Omelchenko D."/>
            <person name="Novikova G."/>
            <person name="Obukhova E."/>
            <person name="Bogdanov V."/>
            <person name="Penin A."/>
            <person name="Logacheva M."/>
        </authorList>
    </citation>
    <scope>NUCLEOTIDE SEQUENCE</scope>
    <source>
        <strain evidence="1">Hsosn_3</strain>
        <tissue evidence="1">Leaf</tissue>
    </source>
</reference>
<protein>
    <submittedName>
        <fullName evidence="1">Uncharacterized protein</fullName>
    </submittedName>
</protein>
<accession>A0AAD8MSV1</accession>
<organism evidence="1 2">
    <name type="scientific">Heracleum sosnowskyi</name>
    <dbReference type="NCBI Taxonomy" id="360622"/>
    <lineage>
        <taxon>Eukaryota</taxon>
        <taxon>Viridiplantae</taxon>
        <taxon>Streptophyta</taxon>
        <taxon>Embryophyta</taxon>
        <taxon>Tracheophyta</taxon>
        <taxon>Spermatophyta</taxon>
        <taxon>Magnoliopsida</taxon>
        <taxon>eudicotyledons</taxon>
        <taxon>Gunneridae</taxon>
        <taxon>Pentapetalae</taxon>
        <taxon>asterids</taxon>
        <taxon>campanulids</taxon>
        <taxon>Apiales</taxon>
        <taxon>Apiaceae</taxon>
        <taxon>Apioideae</taxon>
        <taxon>apioid superclade</taxon>
        <taxon>Tordylieae</taxon>
        <taxon>Tordyliinae</taxon>
        <taxon>Heracleum</taxon>
    </lineage>
</organism>
<dbReference type="EMBL" id="JAUIZM010000005">
    <property type="protein sequence ID" value="KAK1382683.1"/>
    <property type="molecule type" value="Genomic_DNA"/>
</dbReference>